<feature type="signal peptide" evidence="15">
    <location>
        <begin position="1"/>
        <end position="18"/>
    </location>
</feature>
<dbReference type="GO" id="GO:0120020">
    <property type="term" value="F:cholesterol transfer activity"/>
    <property type="evidence" value="ECO:0007669"/>
    <property type="project" value="TreeGrafter"/>
</dbReference>
<dbReference type="GO" id="GO:0005543">
    <property type="term" value="F:phospholipid binding"/>
    <property type="evidence" value="ECO:0007669"/>
    <property type="project" value="TreeGrafter"/>
</dbReference>
<dbReference type="GO" id="GO:0042627">
    <property type="term" value="C:chylomicron"/>
    <property type="evidence" value="ECO:0007669"/>
    <property type="project" value="TreeGrafter"/>
</dbReference>
<dbReference type="GO" id="GO:0034364">
    <property type="term" value="C:high-density lipoprotein particle"/>
    <property type="evidence" value="ECO:0007669"/>
    <property type="project" value="UniProtKB-KW"/>
</dbReference>
<protein>
    <submittedName>
        <fullName evidence="16">Apolipoprotein A-Ib</fullName>
    </submittedName>
</protein>
<evidence type="ECO:0000313" key="17">
    <source>
        <dbReference type="Proteomes" id="UP000018467"/>
    </source>
</evidence>
<evidence type="ECO:0000313" key="16">
    <source>
        <dbReference type="Ensembl" id="ENSAMXP00000042134.1"/>
    </source>
</evidence>
<dbReference type="GO" id="GO:0033700">
    <property type="term" value="P:phospholipid efflux"/>
    <property type="evidence" value="ECO:0007669"/>
    <property type="project" value="TreeGrafter"/>
</dbReference>
<reference evidence="17" key="2">
    <citation type="journal article" date="2014" name="Nat. Commun.">
        <title>The cavefish genome reveals candidate genes for eye loss.</title>
        <authorList>
            <person name="McGaugh S.E."/>
            <person name="Gross J.B."/>
            <person name="Aken B."/>
            <person name="Blin M."/>
            <person name="Borowsky R."/>
            <person name="Chalopin D."/>
            <person name="Hinaux H."/>
            <person name="Jeffery W.R."/>
            <person name="Keene A."/>
            <person name="Ma L."/>
            <person name="Minx P."/>
            <person name="Murphy D."/>
            <person name="O'Quin K.E."/>
            <person name="Retaux S."/>
            <person name="Rohner N."/>
            <person name="Searle S.M."/>
            <person name="Stahl B.A."/>
            <person name="Tabin C."/>
            <person name="Volff J.N."/>
            <person name="Yoshizawa M."/>
            <person name="Warren W.C."/>
        </authorList>
    </citation>
    <scope>NUCLEOTIDE SEQUENCE [LARGE SCALE GENOMIC DNA]</scope>
    <source>
        <strain evidence="17">female</strain>
    </source>
</reference>
<dbReference type="GO" id="GO:0055090">
    <property type="term" value="P:acylglycerol homeostasis"/>
    <property type="evidence" value="ECO:0007669"/>
    <property type="project" value="TreeGrafter"/>
</dbReference>
<dbReference type="GO" id="GO:1903561">
    <property type="term" value="C:extracellular vesicle"/>
    <property type="evidence" value="ECO:0007669"/>
    <property type="project" value="TreeGrafter"/>
</dbReference>
<evidence type="ECO:0000256" key="14">
    <source>
        <dbReference type="SAM" id="Coils"/>
    </source>
</evidence>
<proteinExistence type="inferred from homology"/>
<comment type="function">
    <text evidence="13">Participates in the reverse transport of cholesterol from tissues to the liver for excretion by promoting cholesterol efflux from tissues and by acting as a cofactor for the lecithin cholesterol acyltransferase (LCAT).</text>
</comment>
<keyword evidence="14" id="KW-0175">Coiled coil</keyword>
<evidence type="ECO:0000256" key="15">
    <source>
        <dbReference type="SAM" id="SignalP"/>
    </source>
</evidence>
<dbReference type="PANTHER" id="PTHR18976">
    <property type="entry name" value="APOLIPOPROTEIN"/>
    <property type="match status" value="1"/>
</dbReference>
<keyword evidence="6 15" id="KW-0732">Signal</keyword>
<keyword evidence="11" id="KW-1207">Sterol metabolism</keyword>
<keyword evidence="4" id="KW-0964">Secreted</keyword>
<keyword evidence="17" id="KW-1185">Reference proteome</keyword>
<keyword evidence="3" id="KW-0813">Transport</keyword>
<reference evidence="16" key="3">
    <citation type="submission" date="2025-05" db="UniProtKB">
        <authorList>
            <consortium name="Ensembl"/>
        </authorList>
    </citation>
    <scope>IDENTIFICATION</scope>
</reference>
<evidence type="ECO:0000256" key="4">
    <source>
        <dbReference type="ARBA" id="ARBA00022525"/>
    </source>
</evidence>
<evidence type="ECO:0000256" key="1">
    <source>
        <dbReference type="ARBA" id="ARBA00004613"/>
    </source>
</evidence>
<evidence type="ECO:0000256" key="13">
    <source>
        <dbReference type="ARBA" id="ARBA00037506"/>
    </source>
</evidence>
<accession>A0A3B1JLD9</accession>
<dbReference type="Gene3D" id="1.20.120.20">
    <property type="entry name" value="Apolipoprotein"/>
    <property type="match status" value="2"/>
</dbReference>
<dbReference type="InterPro" id="IPR000074">
    <property type="entry name" value="ApoA_E"/>
</dbReference>
<organism evidence="16 17">
    <name type="scientific">Astyanax mexicanus</name>
    <name type="common">Blind cave fish</name>
    <name type="synonym">Astyanax fasciatus mexicanus</name>
    <dbReference type="NCBI Taxonomy" id="7994"/>
    <lineage>
        <taxon>Eukaryota</taxon>
        <taxon>Metazoa</taxon>
        <taxon>Chordata</taxon>
        <taxon>Craniata</taxon>
        <taxon>Vertebrata</taxon>
        <taxon>Euteleostomi</taxon>
        <taxon>Actinopterygii</taxon>
        <taxon>Neopterygii</taxon>
        <taxon>Teleostei</taxon>
        <taxon>Ostariophysi</taxon>
        <taxon>Characiformes</taxon>
        <taxon>Characoidei</taxon>
        <taxon>Acestrorhamphidae</taxon>
        <taxon>Acestrorhamphinae</taxon>
        <taxon>Astyanax</taxon>
    </lineage>
</organism>
<dbReference type="AlphaFoldDB" id="A0A3B1JLD9"/>
<evidence type="ECO:0000256" key="7">
    <source>
        <dbReference type="ARBA" id="ARBA00022737"/>
    </source>
</evidence>
<dbReference type="STRING" id="7994.ENSAMXP00000042134"/>
<dbReference type="GO" id="GO:0034362">
    <property type="term" value="C:low-density lipoprotein particle"/>
    <property type="evidence" value="ECO:0007669"/>
    <property type="project" value="TreeGrafter"/>
</dbReference>
<sequence length="260" mass="30058">MRFVALALTILLAAGCQARYMQADAPTDYEQIRSAVVTYLGQVKETAQKAIDRLDDGDYKEVKERLTLSLQRIQGYLEAASTSLAPVRETIGPQVVEGVIALRAKVEKDVEDLRKELEPKREELRQVVKKHLDEYREKLEPLIKEFTEKHREQMEQLRVKMEPVMKDLQERIKTNLEETKSKLTPIVEVLRSKATERVEELRQFVAPYVQEYRDHAQTVFGQLQSKYESGELQKKLATVGEEIKPQLEKIVETLQKAFMA</sequence>
<keyword evidence="9" id="KW-0445">Lipid transport</keyword>
<dbReference type="SUPFAM" id="SSF58113">
    <property type="entry name" value="Apolipoprotein A-I"/>
    <property type="match status" value="1"/>
</dbReference>
<dbReference type="GO" id="GO:0034361">
    <property type="term" value="C:very-low-density lipoprotein particle"/>
    <property type="evidence" value="ECO:0007669"/>
    <property type="project" value="TreeGrafter"/>
</dbReference>
<dbReference type="GO" id="GO:0060228">
    <property type="term" value="F:phosphatidylcholine-sterol O-acyltransferase activator activity"/>
    <property type="evidence" value="ECO:0007669"/>
    <property type="project" value="TreeGrafter"/>
</dbReference>
<dbReference type="Bgee" id="ENSAMXG00000031412">
    <property type="expression patterns" value="Expressed in embryo and 12 other cell types or tissues"/>
</dbReference>
<evidence type="ECO:0000256" key="5">
    <source>
        <dbReference type="ARBA" id="ARBA00022548"/>
    </source>
</evidence>
<name>A0A3B1JLD9_ASTMX</name>
<evidence type="ECO:0000256" key="2">
    <source>
        <dbReference type="ARBA" id="ARBA00008788"/>
    </source>
</evidence>
<evidence type="ECO:0000256" key="10">
    <source>
        <dbReference type="ARBA" id="ARBA00023098"/>
    </source>
</evidence>
<feature type="coiled-coil region" evidence="14">
    <location>
        <begin position="96"/>
        <end position="130"/>
    </location>
</feature>
<dbReference type="GeneTree" id="ENSGT00950000182929"/>
<feature type="chain" id="PRO_5044588419" evidence="15">
    <location>
        <begin position="19"/>
        <end position="260"/>
    </location>
</feature>
<comment type="similarity">
    <text evidence="2">Belongs to the apolipoprotein A1/A4/E family.</text>
</comment>
<dbReference type="Pfam" id="PF01442">
    <property type="entry name" value="Apolipoprotein"/>
    <property type="match status" value="2"/>
</dbReference>
<dbReference type="Ensembl" id="ENSAMXT00000048261.1">
    <property type="protein sequence ID" value="ENSAMXP00000051095.1"/>
    <property type="gene ID" value="ENSAMXG00000031412.1"/>
</dbReference>
<evidence type="ECO:0000256" key="3">
    <source>
        <dbReference type="ARBA" id="ARBA00022448"/>
    </source>
</evidence>
<evidence type="ECO:0000256" key="8">
    <source>
        <dbReference type="ARBA" id="ARBA00022850"/>
    </source>
</evidence>
<evidence type="ECO:0000256" key="12">
    <source>
        <dbReference type="ARBA" id="ARBA00023221"/>
    </source>
</evidence>
<comment type="subcellular location">
    <subcellularLocation>
        <location evidence="1">Secreted</location>
    </subcellularLocation>
</comment>
<evidence type="ECO:0000256" key="9">
    <source>
        <dbReference type="ARBA" id="ARBA00023055"/>
    </source>
</evidence>
<evidence type="ECO:0000256" key="6">
    <source>
        <dbReference type="ARBA" id="ARBA00022729"/>
    </source>
</evidence>
<keyword evidence="12" id="KW-0753">Steroid metabolism</keyword>
<keyword evidence="5" id="KW-0153">Cholesterol metabolism</keyword>
<dbReference type="Ensembl" id="ENSAMXT00000031695.1">
    <property type="protein sequence ID" value="ENSAMXP00000042134.1"/>
    <property type="gene ID" value="ENSAMXG00000031412.1"/>
</dbReference>
<dbReference type="PANTHER" id="PTHR18976:SF11">
    <property type="entry name" value="APOLIPOPROTEIN A-I"/>
    <property type="match status" value="1"/>
</dbReference>
<reference evidence="17" key="1">
    <citation type="submission" date="2013-03" db="EMBL/GenBank/DDBJ databases">
        <authorList>
            <person name="Jeffery W."/>
            <person name="Warren W."/>
            <person name="Wilson R.K."/>
        </authorList>
    </citation>
    <scope>NUCLEOTIDE SEQUENCE</scope>
    <source>
        <strain evidence="17">female</strain>
    </source>
</reference>
<evidence type="ECO:0000256" key="11">
    <source>
        <dbReference type="ARBA" id="ARBA00023166"/>
    </source>
</evidence>
<dbReference type="PROSITE" id="PS51257">
    <property type="entry name" value="PROKAR_LIPOPROTEIN"/>
    <property type="match status" value="1"/>
</dbReference>
<keyword evidence="10" id="KW-0443">Lipid metabolism</keyword>
<keyword evidence="8" id="KW-0345">HDL</keyword>
<dbReference type="GO" id="GO:0033344">
    <property type="term" value="P:cholesterol efflux"/>
    <property type="evidence" value="ECO:0007669"/>
    <property type="project" value="TreeGrafter"/>
</dbReference>
<dbReference type="Proteomes" id="UP000018467">
    <property type="component" value="Unassembled WGS sequence"/>
</dbReference>
<dbReference type="InterPro" id="IPR050163">
    <property type="entry name" value="Apolipoprotein_A1/A4/E"/>
</dbReference>
<dbReference type="GO" id="GO:0008203">
    <property type="term" value="P:cholesterol metabolic process"/>
    <property type="evidence" value="ECO:0007669"/>
    <property type="project" value="UniProtKB-KW"/>
</dbReference>
<keyword evidence="7" id="KW-0677">Repeat</keyword>
<dbReference type="GO" id="GO:0042157">
    <property type="term" value="P:lipoprotein metabolic process"/>
    <property type="evidence" value="ECO:0007669"/>
    <property type="project" value="InterPro"/>
</dbReference>